<evidence type="ECO:0000313" key="4">
    <source>
        <dbReference type="Proteomes" id="UP000278823"/>
    </source>
</evidence>
<dbReference type="SUPFAM" id="SSF48452">
    <property type="entry name" value="TPR-like"/>
    <property type="match status" value="1"/>
</dbReference>
<gene>
    <name evidence="3" type="ORF">EFQ99_22115</name>
</gene>
<keyword evidence="1" id="KW-0802">TPR repeat</keyword>
<keyword evidence="2" id="KW-0812">Transmembrane</keyword>
<dbReference type="Proteomes" id="UP000278823">
    <property type="component" value="Unassembled WGS sequence"/>
</dbReference>
<dbReference type="InterPro" id="IPR011990">
    <property type="entry name" value="TPR-like_helical_dom_sf"/>
</dbReference>
<dbReference type="AlphaFoldDB" id="A0A432PGA3"/>
<organism evidence="3 4">
    <name type="scientific">Rhizobium vallis</name>
    <dbReference type="NCBI Taxonomy" id="634290"/>
    <lineage>
        <taxon>Bacteria</taxon>
        <taxon>Pseudomonadati</taxon>
        <taxon>Pseudomonadota</taxon>
        <taxon>Alphaproteobacteria</taxon>
        <taxon>Hyphomicrobiales</taxon>
        <taxon>Rhizobiaceae</taxon>
        <taxon>Rhizobium/Agrobacterium group</taxon>
        <taxon>Rhizobium</taxon>
    </lineage>
</organism>
<dbReference type="PROSITE" id="PS50005">
    <property type="entry name" value="TPR"/>
    <property type="match status" value="1"/>
</dbReference>
<reference evidence="4" key="1">
    <citation type="submission" date="2018-11" db="EMBL/GenBank/DDBJ databases">
        <title>Rhizobium chutanense sp. nov., isolated from root nodules of Phaseolus vulgaris in China.</title>
        <authorList>
            <person name="Huo Y."/>
        </authorList>
    </citation>
    <scope>NUCLEOTIDE SEQUENCE [LARGE SCALE GENOMIC DNA]</scope>
    <source>
        <strain evidence="4">CCBAU 65647</strain>
    </source>
</reference>
<keyword evidence="2" id="KW-0472">Membrane</keyword>
<sequence>MNAEVHDLKACEVPTAEARAELERLLSDSRFRVTERQKDILRYLAERRFNGCEEGVKAYSLAVDVLGRPSGFDASIDPIVRIEISRLRSALDAYYQAFGAADNVTIHIPKGMYIALFPGTLIPHGPEDEIHTGSEPAVESRPPVLMPEAPVQPVRPRNGIRLAAVAAGLVVAIGAVAGVKLFVQRPAMTKKPTVYVMMTAAEAGMQREASQTRDTLMTALTQFTTLTIAKPGYSHVRSGARSGRSYEIDMKYYADADDRSIWWQIADSETGDLLKSGLEKVDVSGKSPASVREEMAAGLAQHFAATRGVINSIEIHDSPDDALGNACILRAEYALDEGGADRVTRSRDCLEQSLAAAPGDPDARALLSRVLLAGKGASLDPAVRSRAMELAKSAVSSAPMSDRAQVALMAAQFSAGRTEAAVQAGNRAVELNPNNGDAAAKLALVLYLSGYKDAGVAMARDAGRFVETAPRDAMLVRALDAYRTGRYSEASLLAEQINCTDFMVATLRAAALGQLSSPEAHERLSEIRSKDPAFERTFHDRVASWRLQPDIAAELEAGLIKAGAQVDPGAVSSITTP</sequence>
<name>A0A432PGA3_9HYPH</name>
<evidence type="ECO:0000256" key="2">
    <source>
        <dbReference type="SAM" id="Phobius"/>
    </source>
</evidence>
<keyword evidence="4" id="KW-1185">Reference proteome</keyword>
<proteinExistence type="predicted"/>
<dbReference type="InterPro" id="IPR019734">
    <property type="entry name" value="TPR_rpt"/>
</dbReference>
<feature type="transmembrane region" description="Helical" evidence="2">
    <location>
        <begin position="162"/>
        <end position="183"/>
    </location>
</feature>
<protein>
    <recommendedName>
        <fullName evidence="5">Tetratricopeptide repeat protein</fullName>
    </recommendedName>
</protein>
<dbReference type="RefSeq" id="WP_126923351.1">
    <property type="nucleotide sequence ID" value="NZ_ML133693.1"/>
</dbReference>
<accession>A0A432PGA3</accession>
<evidence type="ECO:0008006" key="5">
    <source>
        <dbReference type="Google" id="ProtNLM"/>
    </source>
</evidence>
<dbReference type="EMBL" id="RJTH01000008">
    <property type="protein sequence ID" value="RUM23343.1"/>
    <property type="molecule type" value="Genomic_DNA"/>
</dbReference>
<dbReference type="Gene3D" id="1.25.40.10">
    <property type="entry name" value="Tetratricopeptide repeat domain"/>
    <property type="match status" value="1"/>
</dbReference>
<dbReference type="OrthoDB" id="100177at2"/>
<feature type="repeat" description="TPR" evidence="1">
    <location>
        <begin position="402"/>
        <end position="435"/>
    </location>
</feature>
<evidence type="ECO:0000313" key="3">
    <source>
        <dbReference type="EMBL" id="RUM23343.1"/>
    </source>
</evidence>
<evidence type="ECO:0000256" key="1">
    <source>
        <dbReference type="PROSITE-ProRule" id="PRU00339"/>
    </source>
</evidence>
<comment type="caution">
    <text evidence="3">The sequence shown here is derived from an EMBL/GenBank/DDBJ whole genome shotgun (WGS) entry which is preliminary data.</text>
</comment>
<keyword evidence="2" id="KW-1133">Transmembrane helix</keyword>